<sequence>MGWIRYRKKSGKDKHLQFVLGWFLKWTCQIELINTQAQLMASEVFKKWILATNGTRFVIRFGCTAENIYLPIFWCSSVAGIPERGAGPVPLPSHRGLLSAEEHETDRCLPEA</sequence>
<accession>A0AAV4PDL0</accession>
<name>A0AAV4PDL0_CAEEX</name>
<comment type="caution">
    <text evidence="1">The sequence shown here is derived from an EMBL/GenBank/DDBJ whole genome shotgun (WGS) entry which is preliminary data.</text>
</comment>
<organism evidence="1 2">
    <name type="scientific">Caerostris extrusa</name>
    <name type="common">Bark spider</name>
    <name type="synonym">Caerostris bankana</name>
    <dbReference type="NCBI Taxonomy" id="172846"/>
    <lineage>
        <taxon>Eukaryota</taxon>
        <taxon>Metazoa</taxon>
        <taxon>Ecdysozoa</taxon>
        <taxon>Arthropoda</taxon>
        <taxon>Chelicerata</taxon>
        <taxon>Arachnida</taxon>
        <taxon>Araneae</taxon>
        <taxon>Araneomorphae</taxon>
        <taxon>Entelegynae</taxon>
        <taxon>Araneoidea</taxon>
        <taxon>Araneidae</taxon>
        <taxon>Caerostris</taxon>
    </lineage>
</organism>
<dbReference type="EMBL" id="BPLR01004402">
    <property type="protein sequence ID" value="GIX94650.1"/>
    <property type="molecule type" value="Genomic_DNA"/>
</dbReference>
<proteinExistence type="predicted"/>
<dbReference type="AlphaFoldDB" id="A0AAV4PDL0"/>
<dbReference type="Proteomes" id="UP001054945">
    <property type="component" value="Unassembled WGS sequence"/>
</dbReference>
<evidence type="ECO:0000313" key="1">
    <source>
        <dbReference type="EMBL" id="GIX94650.1"/>
    </source>
</evidence>
<evidence type="ECO:0000313" key="2">
    <source>
        <dbReference type="Proteomes" id="UP001054945"/>
    </source>
</evidence>
<gene>
    <name evidence="1" type="ORF">CEXT_675761</name>
</gene>
<reference evidence="1 2" key="1">
    <citation type="submission" date="2021-06" db="EMBL/GenBank/DDBJ databases">
        <title>Caerostris extrusa draft genome.</title>
        <authorList>
            <person name="Kono N."/>
            <person name="Arakawa K."/>
        </authorList>
    </citation>
    <scope>NUCLEOTIDE SEQUENCE [LARGE SCALE GENOMIC DNA]</scope>
</reference>
<protein>
    <submittedName>
        <fullName evidence="1">Uncharacterized protein</fullName>
    </submittedName>
</protein>
<keyword evidence="2" id="KW-1185">Reference proteome</keyword>